<dbReference type="EMBL" id="JAVRBK010000001">
    <property type="protein sequence ID" value="KAK5650082.1"/>
    <property type="molecule type" value="Genomic_DNA"/>
</dbReference>
<feature type="coiled-coil region" evidence="6">
    <location>
        <begin position="63"/>
        <end position="97"/>
    </location>
</feature>
<evidence type="ECO:0000313" key="8">
    <source>
        <dbReference type="EMBL" id="KAK5650082.1"/>
    </source>
</evidence>
<reference evidence="8 9" key="1">
    <citation type="journal article" date="2024" name="Insects">
        <title>An Improved Chromosome-Level Genome Assembly of the Firefly Pyrocoelia pectoralis.</title>
        <authorList>
            <person name="Fu X."/>
            <person name="Meyer-Rochow V.B."/>
            <person name="Ballantyne L."/>
            <person name="Zhu X."/>
        </authorList>
    </citation>
    <scope>NUCLEOTIDE SEQUENCE [LARGE SCALE GENOMIC DNA]</scope>
    <source>
        <strain evidence="8">XCY_ONT2</strain>
    </source>
</reference>
<dbReference type="PANTHER" id="PTHR21411:SF0">
    <property type="entry name" value="REGULATORY PROTEIN ZESTE"/>
    <property type="match status" value="1"/>
</dbReference>
<evidence type="ECO:0000256" key="1">
    <source>
        <dbReference type="ARBA" id="ARBA00011764"/>
    </source>
</evidence>
<accession>A0AAN7VK49</accession>
<evidence type="ECO:0000256" key="6">
    <source>
        <dbReference type="SAM" id="Coils"/>
    </source>
</evidence>
<name>A0AAN7VK49_9COLE</name>
<comment type="caution">
    <text evidence="8">The sequence shown here is derived from an EMBL/GenBank/DDBJ whole genome shotgun (WGS) entry which is preliminary data.</text>
</comment>
<gene>
    <name evidence="8" type="ORF">RI129_001111</name>
</gene>
<protein>
    <recommendedName>
        <fullName evidence="2">Regulatory protein zeste</fullName>
    </recommendedName>
</protein>
<proteinExistence type="predicted"/>
<keyword evidence="4" id="KW-0804">Transcription</keyword>
<comment type="function">
    <text evidence="5">Involved in transvection phenomena (= synapsis-dependent gene expression), where the synaptic pairing of chromosomes carrying genes with which zeste interacts influences the expression of these genes. Zeste binds to DNA and stimulates transcription from a nearby promoter.</text>
</comment>
<evidence type="ECO:0000256" key="5">
    <source>
        <dbReference type="ARBA" id="ARBA00025466"/>
    </source>
</evidence>
<evidence type="ECO:0000259" key="7">
    <source>
        <dbReference type="Pfam" id="PF13873"/>
    </source>
</evidence>
<sequence>MQKTKRAANFSSSEISTIISLVKKKKFYDIIENKKTDTVTNRNKDEAWRVLAEEFNSISGKIYRDAKSLRGKYENTKKQAKNKYAEEKRYIMELHNEKIRRDREEHDIKMKILWKQLQQ</sequence>
<dbReference type="InterPro" id="IPR028002">
    <property type="entry name" value="Myb_DNA-bind_5"/>
</dbReference>
<keyword evidence="6" id="KW-0175">Coiled coil</keyword>
<dbReference type="Proteomes" id="UP001329430">
    <property type="component" value="Chromosome 1"/>
</dbReference>
<evidence type="ECO:0000256" key="3">
    <source>
        <dbReference type="ARBA" id="ARBA00023015"/>
    </source>
</evidence>
<organism evidence="8 9">
    <name type="scientific">Pyrocoelia pectoralis</name>
    <dbReference type="NCBI Taxonomy" id="417401"/>
    <lineage>
        <taxon>Eukaryota</taxon>
        <taxon>Metazoa</taxon>
        <taxon>Ecdysozoa</taxon>
        <taxon>Arthropoda</taxon>
        <taxon>Hexapoda</taxon>
        <taxon>Insecta</taxon>
        <taxon>Pterygota</taxon>
        <taxon>Neoptera</taxon>
        <taxon>Endopterygota</taxon>
        <taxon>Coleoptera</taxon>
        <taxon>Polyphaga</taxon>
        <taxon>Elateriformia</taxon>
        <taxon>Elateroidea</taxon>
        <taxon>Lampyridae</taxon>
        <taxon>Lampyrinae</taxon>
        <taxon>Pyrocoelia</taxon>
    </lineage>
</organism>
<feature type="domain" description="Myb/SANT-like DNA-binding" evidence="7">
    <location>
        <begin position="6"/>
        <end position="85"/>
    </location>
</feature>
<dbReference type="AlphaFoldDB" id="A0AAN7VK49"/>
<evidence type="ECO:0000256" key="2">
    <source>
        <dbReference type="ARBA" id="ARBA00016807"/>
    </source>
</evidence>
<dbReference type="Pfam" id="PF13873">
    <property type="entry name" value="Myb_DNA-bind_5"/>
    <property type="match status" value="1"/>
</dbReference>
<evidence type="ECO:0000313" key="9">
    <source>
        <dbReference type="Proteomes" id="UP001329430"/>
    </source>
</evidence>
<keyword evidence="3" id="KW-0805">Transcription regulation</keyword>
<evidence type="ECO:0000256" key="4">
    <source>
        <dbReference type="ARBA" id="ARBA00023163"/>
    </source>
</evidence>
<keyword evidence="9" id="KW-1185">Reference proteome</keyword>
<dbReference type="PANTHER" id="PTHR21411">
    <property type="entry name" value="APONTIC"/>
    <property type="match status" value="1"/>
</dbReference>
<comment type="subunit">
    <text evidence="1">Self-associates forming complexes of several hundred monomers.</text>
</comment>